<feature type="domain" description="OmpA-like" evidence="4">
    <location>
        <begin position="288"/>
        <end position="409"/>
    </location>
</feature>
<dbReference type="OrthoDB" id="345640at2"/>
<keyword evidence="3" id="KW-1133">Transmembrane helix</keyword>
<gene>
    <name evidence="5" type="ORF">EYW47_13935</name>
</gene>
<dbReference type="PROSITE" id="PS51123">
    <property type="entry name" value="OMPA_2"/>
    <property type="match status" value="1"/>
</dbReference>
<dbReference type="Pfam" id="PF00691">
    <property type="entry name" value="OmpA"/>
    <property type="match status" value="1"/>
</dbReference>
<organism evidence="5 6">
    <name type="scientific">Paraburkholderia silviterrae</name>
    <dbReference type="NCBI Taxonomy" id="2528715"/>
    <lineage>
        <taxon>Bacteria</taxon>
        <taxon>Pseudomonadati</taxon>
        <taxon>Pseudomonadota</taxon>
        <taxon>Betaproteobacteria</taxon>
        <taxon>Burkholderiales</taxon>
        <taxon>Burkholderiaceae</taxon>
        <taxon>Paraburkholderia</taxon>
    </lineage>
</organism>
<dbReference type="NCBIfam" id="NF038228">
    <property type="entry name" value="IcmH_DotU_IVB"/>
    <property type="match status" value="1"/>
</dbReference>
<keyword evidence="1 3" id="KW-0472">Membrane</keyword>
<dbReference type="PANTHER" id="PTHR38033:SF1">
    <property type="entry name" value="DOTU FAMILY TYPE IV_VI SECRETION SYSTEM PROTEIN"/>
    <property type="match status" value="1"/>
</dbReference>
<feature type="region of interest" description="Disordered" evidence="2">
    <location>
        <begin position="1"/>
        <end position="32"/>
    </location>
</feature>
<dbReference type="RefSeq" id="WP_133195403.1">
    <property type="nucleotide sequence ID" value="NZ_JBHUCW010000025.1"/>
</dbReference>
<dbReference type="InterPro" id="IPR017732">
    <property type="entry name" value="T4/T6SS_DotU"/>
</dbReference>
<name>A0A4R5MAR2_9BURK</name>
<dbReference type="NCBIfam" id="TIGR03349">
    <property type="entry name" value="IV_VI_DotU"/>
    <property type="match status" value="1"/>
</dbReference>
<keyword evidence="3" id="KW-0812">Transmembrane</keyword>
<evidence type="ECO:0000256" key="2">
    <source>
        <dbReference type="SAM" id="MobiDB-lite"/>
    </source>
</evidence>
<evidence type="ECO:0000256" key="1">
    <source>
        <dbReference type="PROSITE-ProRule" id="PRU00473"/>
    </source>
</evidence>
<dbReference type="InterPro" id="IPR036737">
    <property type="entry name" value="OmpA-like_sf"/>
</dbReference>
<dbReference type="CDD" id="cd07185">
    <property type="entry name" value="OmpA_C-like"/>
    <property type="match status" value="1"/>
</dbReference>
<dbReference type="Gene3D" id="3.30.1330.60">
    <property type="entry name" value="OmpA-like domain"/>
    <property type="match status" value="1"/>
</dbReference>
<evidence type="ECO:0000259" key="4">
    <source>
        <dbReference type="PROSITE" id="PS51123"/>
    </source>
</evidence>
<dbReference type="InterPro" id="IPR006665">
    <property type="entry name" value="OmpA-like"/>
</dbReference>
<dbReference type="InterPro" id="IPR038522">
    <property type="entry name" value="T4/T6SS_DotU_sf"/>
</dbReference>
<evidence type="ECO:0000313" key="5">
    <source>
        <dbReference type="EMBL" id="TDG23812.1"/>
    </source>
</evidence>
<evidence type="ECO:0000256" key="3">
    <source>
        <dbReference type="SAM" id="Phobius"/>
    </source>
</evidence>
<proteinExistence type="predicted"/>
<dbReference type="Proteomes" id="UP000295722">
    <property type="component" value="Unassembled WGS sequence"/>
</dbReference>
<sequence length="420" mass="44965">MNTVALSPNDMPLDAARKPPAPKPFPAAAVSDPNSRNRLVSLASRLLDAIVQIRLQSPTEPRALREQLMREMRAFQSHAQQAGLSPETIVAARYCLCTALDEAVALTPWGRAHAWSSYGLLVAFHNETWGGEKFFQLLARLSAQPQLHVDLMELQYVCLALGFQGRYHVMRDGAVKLEGLRHRLYRLLSTTRAPVPQALSPQCRAPDSTAAPRLRFGLPPWVWVASAALLAAVCLAGFRFAIDSRGARTEAAIAALRLPEVAAPVPNDIARWLATDIASGRLTVHSTEDRTIIAIRGDGAFVSGATQVIPSYQPTVERIAAALNRFPGDLAITGHTDNQPVRTPAIGSNTALSVARAASVKDALLAAGLAGNRSIKAEGAGDSQPIDTNATPAGRAHNRRVDIVLFLTRGAPAPSPSHSS</sequence>
<dbReference type="EMBL" id="SMRP01000005">
    <property type="protein sequence ID" value="TDG23812.1"/>
    <property type="molecule type" value="Genomic_DNA"/>
</dbReference>
<comment type="caution">
    <text evidence="5">The sequence shown here is derived from an EMBL/GenBank/DDBJ whole genome shotgun (WGS) entry which is preliminary data.</text>
</comment>
<accession>A0A4R5MAR2</accession>
<keyword evidence="6" id="KW-1185">Reference proteome</keyword>
<reference evidence="5 6" key="1">
    <citation type="submission" date="2019-03" db="EMBL/GenBank/DDBJ databases">
        <title>Paraburkholderia sp. 4M-K11, isolated from subtropical forest soil.</title>
        <authorList>
            <person name="Gao Z.-H."/>
            <person name="Qiu L.-H."/>
        </authorList>
    </citation>
    <scope>NUCLEOTIDE SEQUENCE [LARGE SCALE GENOMIC DNA]</scope>
    <source>
        <strain evidence="5 6">4M-K11</strain>
    </source>
</reference>
<feature type="transmembrane region" description="Helical" evidence="3">
    <location>
        <begin position="221"/>
        <end position="242"/>
    </location>
</feature>
<dbReference type="PANTHER" id="PTHR38033">
    <property type="entry name" value="MEMBRANE PROTEIN-RELATED"/>
    <property type="match status" value="1"/>
</dbReference>
<protein>
    <submittedName>
        <fullName evidence="5">Type VI secretion system protein TssL</fullName>
    </submittedName>
</protein>
<dbReference type="GO" id="GO:0016020">
    <property type="term" value="C:membrane"/>
    <property type="evidence" value="ECO:0007669"/>
    <property type="project" value="UniProtKB-UniRule"/>
</dbReference>
<dbReference type="Pfam" id="PF09850">
    <property type="entry name" value="DotU"/>
    <property type="match status" value="1"/>
</dbReference>
<dbReference type="SUPFAM" id="SSF103088">
    <property type="entry name" value="OmpA-like"/>
    <property type="match status" value="1"/>
</dbReference>
<evidence type="ECO:0000313" key="6">
    <source>
        <dbReference type="Proteomes" id="UP000295722"/>
    </source>
</evidence>
<dbReference type="Gene3D" id="1.25.40.590">
    <property type="entry name" value="Type IV / VI secretion system, DotU"/>
    <property type="match status" value="1"/>
</dbReference>
<dbReference type="AlphaFoldDB" id="A0A4R5MAR2"/>